<organism evidence="1 2">
    <name type="scientific">Stenotrophomonas indicatrix</name>
    <dbReference type="NCBI Taxonomy" id="2045451"/>
    <lineage>
        <taxon>Bacteria</taxon>
        <taxon>Pseudomonadati</taxon>
        <taxon>Pseudomonadota</taxon>
        <taxon>Gammaproteobacteria</taxon>
        <taxon>Lysobacterales</taxon>
        <taxon>Lysobacteraceae</taxon>
        <taxon>Stenotrophomonas</taxon>
    </lineage>
</organism>
<accession>A0ABT8QLJ4</accession>
<dbReference type="RefSeq" id="WP_301870283.1">
    <property type="nucleotide sequence ID" value="NZ_JAUKNN010000068.1"/>
</dbReference>
<sequence length="69" mass="8087">TQKQPGMASLYWAVVDPRHAWMSVSIQWMSVSIQKQPGMAWLYWAVVDPRHAWMNVSTQKPPGMARRYR</sequence>
<gene>
    <name evidence="1" type="ORF">Q0S36_19125</name>
</gene>
<name>A0ABT8QLJ4_9GAMM</name>
<evidence type="ECO:0000313" key="1">
    <source>
        <dbReference type="EMBL" id="MDN8671460.1"/>
    </source>
</evidence>
<reference evidence="1" key="1">
    <citation type="submission" date="2023-07" db="EMBL/GenBank/DDBJ databases">
        <title>Stenotrophomonas isolates from soil.</title>
        <authorList>
            <person name="Sharma V."/>
            <person name="Zur-Pinska J."/>
            <person name="Hay A.G."/>
        </authorList>
    </citation>
    <scope>NUCLEOTIDE SEQUENCE</scope>
    <source>
        <strain evidence="1">C2</strain>
    </source>
</reference>
<feature type="non-terminal residue" evidence="1">
    <location>
        <position position="1"/>
    </location>
</feature>
<proteinExistence type="predicted"/>
<comment type="caution">
    <text evidence="1">The sequence shown here is derived from an EMBL/GenBank/DDBJ whole genome shotgun (WGS) entry which is preliminary data.</text>
</comment>
<evidence type="ECO:0000313" key="2">
    <source>
        <dbReference type="Proteomes" id="UP001174315"/>
    </source>
</evidence>
<protein>
    <submittedName>
        <fullName evidence="1">Uncharacterized protein</fullName>
    </submittedName>
</protein>
<dbReference type="Proteomes" id="UP001174315">
    <property type="component" value="Unassembled WGS sequence"/>
</dbReference>
<dbReference type="EMBL" id="JAUKNN010000068">
    <property type="protein sequence ID" value="MDN8671460.1"/>
    <property type="molecule type" value="Genomic_DNA"/>
</dbReference>
<keyword evidence="2" id="KW-1185">Reference proteome</keyword>